<name>A0ACC1BB87_9ROSI</name>
<accession>A0ACC1BB87</accession>
<reference evidence="2" key="1">
    <citation type="journal article" date="2023" name="G3 (Bethesda)">
        <title>Genome assembly and association tests identify interacting loci associated with vigor, precocity, and sex in interspecific pistachio rootstocks.</title>
        <authorList>
            <person name="Palmer W."/>
            <person name="Jacygrad E."/>
            <person name="Sagayaradj S."/>
            <person name="Cavanaugh K."/>
            <person name="Han R."/>
            <person name="Bertier L."/>
            <person name="Beede B."/>
            <person name="Kafkas S."/>
            <person name="Golino D."/>
            <person name="Preece J."/>
            <person name="Michelmore R."/>
        </authorList>
    </citation>
    <scope>NUCLEOTIDE SEQUENCE [LARGE SCALE GENOMIC DNA]</scope>
</reference>
<organism evidence="1 2">
    <name type="scientific">Pistacia atlantica</name>
    <dbReference type="NCBI Taxonomy" id="434234"/>
    <lineage>
        <taxon>Eukaryota</taxon>
        <taxon>Viridiplantae</taxon>
        <taxon>Streptophyta</taxon>
        <taxon>Embryophyta</taxon>
        <taxon>Tracheophyta</taxon>
        <taxon>Spermatophyta</taxon>
        <taxon>Magnoliopsida</taxon>
        <taxon>eudicotyledons</taxon>
        <taxon>Gunneridae</taxon>
        <taxon>Pentapetalae</taxon>
        <taxon>rosids</taxon>
        <taxon>malvids</taxon>
        <taxon>Sapindales</taxon>
        <taxon>Anacardiaceae</taxon>
        <taxon>Pistacia</taxon>
    </lineage>
</organism>
<comment type="caution">
    <text evidence="1">The sequence shown here is derived from an EMBL/GenBank/DDBJ whole genome shotgun (WGS) entry which is preliminary data.</text>
</comment>
<keyword evidence="2" id="KW-1185">Reference proteome</keyword>
<dbReference type="EMBL" id="CM047902">
    <property type="protein sequence ID" value="KAJ0096139.1"/>
    <property type="molecule type" value="Genomic_DNA"/>
</dbReference>
<proteinExistence type="predicted"/>
<dbReference type="Proteomes" id="UP001164250">
    <property type="component" value="Chromosome 6"/>
</dbReference>
<protein>
    <submittedName>
        <fullName evidence="1">Uncharacterized protein</fullName>
    </submittedName>
</protein>
<evidence type="ECO:0000313" key="2">
    <source>
        <dbReference type="Proteomes" id="UP001164250"/>
    </source>
</evidence>
<evidence type="ECO:0000313" key="1">
    <source>
        <dbReference type="EMBL" id="KAJ0096139.1"/>
    </source>
</evidence>
<gene>
    <name evidence="1" type="ORF">Patl1_17335</name>
</gene>
<sequence length="241" mass="26718">MVAISQFKLKGILEAYRGYEGLASSVDVGGGTGKCLHMITSMYPHIKGINYDLPYVIQTAPTFPGIEHVGGDMFSSVPTAEAIMLQNIVHNWSDENCIKLLKNCYTALPKHGKLIIITVVLLEEPESNKYSMYTSRFDMAMLAHFSSGEERTTKELESLCRKAGFSNFQVAFQGFEAVIESYKFGLKVQPETPVGDILIQRILAHVNNATITLQARTGMSMSLPQQLLCRPVVHFNPLAQI</sequence>